<dbReference type="RefSeq" id="WP_083646189.1">
    <property type="nucleotide sequence ID" value="NZ_CP074126.1"/>
</dbReference>
<dbReference type="Gene3D" id="3.60.21.10">
    <property type="match status" value="1"/>
</dbReference>
<dbReference type="EMBL" id="CP074126">
    <property type="protein sequence ID" value="QUS54063.1"/>
    <property type="molecule type" value="Genomic_DNA"/>
</dbReference>
<proteinExistence type="predicted"/>
<reference evidence="2 3" key="1">
    <citation type="journal article" date="2021" name="Angew. Chem. Int. Ed. Engl.">
        <title>A novel family of nonribosomal peptides modulate collective behavior in Pseudovibrio bacteria isolated from marine sponges.</title>
        <authorList>
            <person name="Ioca L.P."/>
            <person name="Dai Y."/>
            <person name="Kunakom S."/>
            <person name="Diaz-Espinosa J."/>
            <person name="Krunic A."/>
            <person name="Crnkovic C.M."/>
            <person name="Orjala J."/>
            <person name="Sanchez L.M."/>
            <person name="Ferreira A.G."/>
            <person name="Berlinck R.G.S."/>
            <person name="Eustaquio A.S."/>
        </authorList>
    </citation>
    <scope>NUCLEOTIDE SEQUENCE [LARGE SCALE GENOMIC DNA]</scope>
    <source>
        <strain evidence="2 3">Ab134</strain>
    </source>
</reference>
<dbReference type="Proteomes" id="UP000680706">
    <property type="component" value="Chromosome"/>
</dbReference>
<gene>
    <name evidence="2" type="ORF">KGB56_11525</name>
</gene>
<dbReference type="InterPro" id="IPR004843">
    <property type="entry name" value="Calcineurin-like_PHP"/>
</dbReference>
<feature type="domain" description="Calcineurin-like phosphoesterase" evidence="1">
    <location>
        <begin position="163"/>
        <end position="396"/>
    </location>
</feature>
<name>A0ABX8AG69_9HYPH</name>
<sequence length="503" mass="56270">MMQPIVNYENADLARLKSAAANVVSRMTDHDPRQGVPVAHPMLDGVDAYAHKALAGKAPSVPTTRNANDPEAAAYLAYLMHHKAHAVFSGNKQIEAQMQVQLDDFTFGNPAWQQMFDEYVKYFWTYPGHSGGKLDYRSWRDPEYGGGSYDYGCVSWQLPSDATIALIGDIGTGTDVAAAVLTSALSFKPDAILHVGDVYYSGTEHEFDTYFLGLLNAAFTATGHRPPVYTLPGNHEYFCGAFPYFRCLDEGRLVNHPHQQQQASYFRLTSEDEAWQILGMDTGYHGHYLKVAGDKLDEALGDLHVNPRDAYDPQNPPPMVYVRSDEVDWHRHHLSQFSGRTLLFGHHQLYSGRFTVGVAPDYDGDINRPGVNTALWQAFGPYFDKVAAWFWGHEHNLCIFEDNFRPTGWPLNSSEPDNPLKTLAKGRCIGHSAIPVQEKEMPYAEVNPVPIIPGTQLQLVEQWYNRGFEILKLNGAGQPAHCTYYQVAGADPAPLKIYSEEIR</sequence>
<protein>
    <submittedName>
        <fullName evidence="2">Metallophosphoesterase</fullName>
    </submittedName>
</protein>
<dbReference type="InterPro" id="IPR029052">
    <property type="entry name" value="Metallo-depent_PP-like"/>
</dbReference>
<organism evidence="2 3">
    <name type="scientific">Pseudovibrio brasiliensis</name>
    <dbReference type="NCBI Taxonomy" id="1898042"/>
    <lineage>
        <taxon>Bacteria</taxon>
        <taxon>Pseudomonadati</taxon>
        <taxon>Pseudomonadota</taxon>
        <taxon>Alphaproteobacteria</taxon>
        <taxon>Hyphomicrobiales</taxon>
        <taxon>Stappiaceae</taxon>
        <taxon>Pseudovibrio</taxon>
    </lineage>
</organism>
<dbReference type="CDD" id="cd00838">
    <property type="entry name" value="MPP_superfamily"/>
    <property type="match status" value="1"/>
</dbReference>
<keyword evidence="3" id="KW-1185">Reference proteome</keyword>
<evidence type="ECO:0000313" key="2">
    <source>
        <dbReference type="EMBL" id="QUS54063.1"/>
    </source>
</evidence>
<evidence type="ECO:0000259" key="1">
    <source>
        <dbReference type="Pfam" id="PF00149"/>
    </source>
</evidence>
<dbReference type="Pfam" id="PF00149">
    <property type="entry name" value="Metallophos"/>
    <property type="match status" value="1"/>
</dbReference>
<dbReference type="SUPFAM" id="SSF56300">
    <property type="entry name" value="Metallo-dependent phosphatases"/>
    <property type="match status" value="1"/>
</dbReference>
<accession>A0ABX8AG69</accession>
<evidence type="ECO:0000313" key="3">
    <source>
        <dbReference type="Proteomes" id="UP000680706"/>
    </source>
</evidence>